<dbReference type="SUPFAM" id="SSF52540">
    <property type="entry name" value="P-loop containing nucleoside triphosphate hydrolases"/>
    <property type="match status" value="1"/>
</dbReference>
<evidence type="ECO:0000256" key="1">
    <source>
        <dbReference type="ARBA" id="ARBA00022741"/>
    </source>
</evidence>
<dbReference type="InterPro" id="IPR050445">
    <property type="entry name" value="Bact_polysacc_biosynth/exp"/>
</dbReference>
<protein>
    <submittedName>
        <fullName evidence="4">Chromosome partitioning ATPase, Mrp family, contains Fe-S cluster</fullName>
    </submittedName>
</protein>
<dbReference type="RefSeq" id="WP_093011922.1">
    <property type="nucleotide sequence ID" value="NZ_FOXV01000007.1"/>
</dbReference>
<keyword evidence="1" id="KW-0547">Nucleotide-binding</keyword>
<feature type="region of interest" description="Disordered" evidence="3">
    <location>
        <begin position="1"/>
        <end position="169"/>
    </location>
</feature>
<dbReference type="PANTHER" id="PTHR32309">
    <property type="entry name" value="TYROSINE-PROTEIN KINASE"/>
    <property type="match status" value="1"/>
</dbReference>
<feature type="compositionally biased region" description="Basic and acidic residues" evidence="3">
    <location>
        <begin position="15"/>
        <end position="36"/>
    </location>
</feature>
<evidence type="ECO:0000313" key="4">
    <source>
        <dbReference type="EMBL" id="SFQ48987.1"/>
    </source>
</evidence>
<name>A0A1I5YYQ0_9RHOB</name>
<dbReference type="Pfam" id="PF10609">
    <property type="entry name" value="ParA"/>
    <property type="match status" value="1"/>
</dbReference>
<keyword evidence="5" id="KW-1185">Reference proteome</keyword>
<dbReference type="Proteomes" id="UP000243106">
    <property type="component" value="Unassembled WGS sequence"/>
</dbReference>
<evidence type="ECO:0000256" key="2">
    <source>
        <dbReference type="ARBA" id="ARBA00022840"/>
    </source>
</evidence>
<feature type="compositionally biased region" description="Basic and acidic residues" evidence="3">
    <location>
        <begin position="78"/>
        <end position="109"/>
    </location>
</feature>
<dbReference type="GO" id="GO:0005524">
    <property type="term" value="F:ATP binding"/>
    <property type="evidence" value="ECO:0007669"/>
    <property type="project" value="UniProtKB-KW"/>
</dbReference>
<dbReference type="InterPro" id="IPR005702">
    <property type="entry name" value="Wzc-like_C"/>
</dbReference>
<dbReference type="EMBL" id="FOXV01000007">
    <property type="protein sequence ID" value="SFQ48987.1"/>
    <property type="molecule type" value="Genomic_DNA"/>
</dbReference>
<sequence length="410" mass="45126">MSADRTFRRKNRPVRAREEDDMRPVAPLERPKDRVPQDAAPPAALESGEARDKPRTFRRKNPPRRTPEAQRPAGPPEARPDPADKEPDVPRKTLTEPPVRLEPEMRQDAPTDAAPEETPPPMAEAQEPAALMRADEPKDGPATAPAMAPPAERTATPVTPSLSESAADQDANWRALDTFRVDERLLDRNRIITASRYDPAHSSFDVLRTRLLQALAERGWTRIAITSPTQGCGKTFTAANLAISLARQENCRTILFDTDLRNPSLSKVFGLSGMGPIGNLLRGASGPEDHLLRLGPNAIHASQNLAIAFNDAPETYASELLQDPRTGRALNHVQERYRPDVMLFDMPPALYGDDVIAMRPHIDAVILVVGGGLTSEREIREVEARLGTETPLLGVVLNRAEGSTARKYTY</sequence>
<gene>
    <name evidence="4" type="ORF">SAMN05421853_10731</name>
</gene>
<dbReference type="InterPro" id="IPR027417">
    <property type="entry name" value="P-loop_NTPase"/>
</dbReference>
<keyword evidence="2" id="KW-0067">ATP-binding</keyword>
<proteinExistence type="predicted"/>
<dbReference type="CDD" id="cd05387">
    <property type="entry name" value="BY-kinase"/>
    <property type="match status" value="1"/>
</dbReference>
<dbReference type="InterPro" id="IPR033756">
    <property type="entry name" value="YlxH/NBP35"/>
</dbReference>
<dbReference type="Gene3D" id="3.40.50.300">
    <property type="entry name" value="P-loop containing nucleotide triphosphate hydrolases"/>
    <property type="match status" value="1"/>
</dbReference>
<dbReference type="PANTHER" id="PTHR32309:SF31">
    <property type="entry name" value="CAPSULAR EXOPOLYSACCHARIDE FAMILY"/>
    <property type="match status" value="1"/>
</dbReference>
<accession>A0A1I5YYQ0</accession>
<reference evidence="5" key="1">
    <citation type="submission" date="2016-10" db="EMBL/GenBank/DDBJ databases">
        <authorList>
            <person name="Varghese N."/>
            <person name="Submissions S."/>
        </authorList>
    </citation>
    <scope>NUCLEOTIDE SEQUENCE [LARGE SCALE GENOMIC DNA]</scope>
    <source>
        <strain evidence="5">JCM 10271</strain>
    </source>
</reference>
<evidence type="ECO:0000313" key="5">
    <source>
        <dbReference type="Proteomes" id="UP000243106"/>
    </source>
</evidence>
<feature type="compositionally biased region" description="Low complexity" evidence="3">
    <location>
        <begin position="141"/>
        <end position="157"/>
    </location>
</feature>
<evidence type="ECO:0000256" key="3">
    <source>
        <dbReference type="SAM" id="MobiDB-lite"/>
    </source>
</evidence>
<dbReference type="AlphaFoldDB" id="A0A1I5YYQ0"/>
<dbReference type="STRING" id="93684.SAMN05421853_10731"/>
<organism evidence="4 5">
    <name type="scientific">Roseivivax halotolerans</name>
    <dbReference type="NCBI Taxonomy" id="93684"/>
    <lineage>
        <taxon>Bacteria</taxon>
        <taxon>Pseudomonadati</taxon>
        <taxon>Pseudomonadota</taxon>
        <taxon>Alphaproteobacteria</taxon>
        <taxon>Rhodobacterales</taxon>
        <taxon>Roseobacteraceae</taxon>
        <taxon>Roseivivax</taxon>
    </lineage>
</organism>